<feature type="disulfide bond" evidence="11">
    <location>
        <begin position="47"/>
        <end position="61"/>
    </location>
</feature>
<evidence type="ECO:0000256" key="3">
    <source>
        <dbReference type="ARBA" id="ARBA00022448"/>
    </source>
</evidence>
<proteinExistence type="inferred from homology"/>
<keyword evidence="3 10" id="KW-0813">Transport</keyword>
<evidence type="ECO:0000256" key="1">
    <source>
        <dbReference type="ARBA" id="ARBA00004137"/>
    </source>
</evidence>
<protein>
    <recommendedName>
        <fullName evidence="10">Cytochrome b-c1 complex subunit 6</fullName>
    </recommendedName>
</protein>
<feature type="disulfide bond" evidence="11">
    <location>
        <begin position="31"/>
        <end position="75"/>
    </location>
</feature>
<evidence type="ECO:0000256" key="2">
    <source>
        <dbReference type="ARBA" id="ARBA00006498"/>
    </source>
</evidence>
<keyword evidence="7 10" id="KW-0496">Mitochondrion</keyword>
<dbReference type="PANTHER" id="PTHR15336:SF0">
    <property type="entry name" value="CYTOCHROME B-C1 COMPLEX SUBUNIT 6, MITOCHONDRIAL"/>
    <property type="match status" value="1"/>
</dbReference>
<dbReference type="AlphaFoldDB" id="A0AAN7Q3P4"/>
<evidence type="ECO:0000313" key="13">
    <source>
        <dbReference type="EMBL" id="KAK4878405.1"/>
    </source>
</evidence>
<dbReference type="Gene3D" id="1.10.287.20">
    <property type="entry name" value="Ubiquinol-cytochrome C reductase hinge domain"/>
    <property type="match status" value="1"/>
</dbReference>
<evidence type="ECO:0000256" key="7">
    <source>
        <dbReference type="ARBA" id="ARBA00023128"/>
    </source>
</evidence>
<keyword evidence="5 10" id="KW-0999">Mitochondrion inner membrane</keyword>
<reference evidence="14" key="1">
    <citation type="submission" date="2023-01" db="EMBL/GenBank/DDBJ databases">
        <title>Key to firefly adult light organ development and bioluminescence: homeobox transcription factors regulate luciferase expression and transportation to peroxisome.</title>
        <authorList>
            <person name="Fu X."/>
        </authorList>
    </citation>
    <scope>NUCLEOTIDE SEQUENCE [LARGE SCALE GENOMIC DNA]</scope>
</reference>
<dbReference type="FunFam" id="1.10.287.20:FF:000001">
    <property type="entry name" value="Cytochrome b-c1 complex subunit 6"/>
    <property type="match status" value="1"/>
</dbReference>
<evidence type="ECO:0000259" key="12">
    <source>
        <dbReference type="Pfam" id="PF02320"/>
    </source>
</evidence>
<dbReference type="PIRSF" id="PIRSF000019">
    <property type="entry name" value="Bc1_11K"/>
    <property type="match status" value="1"/>
</dbReference>
<dbReference type="PANTHER" id="PTHR15336">
    <property type="entry name" value="UBIQUINOL-CYTOCHROME C REDUCTASE COMPLEX 7.8 KDA PROTEIN"/>
    <property type="match status" value="1"/>
</dbReference>
<dbReference type="Pfam" id="PF02320">
    <property type="entry name" value="UCR_hinge"/>
    <property type="match status" value="1"/>
</dbReference>
<gene>
    <name evidence="13" type="ORF">RN001_010911</name>
</gene>
<comment type="subcellular location">
    <subcellularLocation>
        <location evidence="1">Mitochondrion inner membrane</location>
        <topology evidence="1">Peripheral membrane protein</topology>
        <orientation evidence="1">Intermembrane side</orientation>
    </subcellularLocation>
</comment>
<evidence type="ECO:0000256" key="8">
    <source>
        <dbReference type="ARBA" id="ARBA00023136"/>
    </source>
</evidence>
<keyword evidence="14" id="KW-1185">Reference proteome</keyword>
<comment type="caution">
    <text evidence="13">The sequence shown here is derived from an EMBL/GenBank/DDBJ whole genome shotgun (WGS) entry which is preliminary data.</text>
</comment>
<dbReference type="GO" id="GO:0006122">
    <property type="term" value="P:mitochondrial electron transport, ubiquinol to cytochrome c"/>
    <property type="evidence" value="ECO:0007669"/>
    <property type="project" value="InterPro"/>
</dbReference>
<accession>A0AAN7Q3P4</accession>
<dbReference type="SUPFAM" id="SSF81531">
    <property type="entry name" value="Non-heme 11 kDa protein of cytochrome bc1 complex (Ubiquinol-cytochrome c reductase)"/>
    <property type="match status" value="1"/>
</dbReference>
<dbReference type="Proteomes" id="UP001353858">
    <property type="component" value="Unassembled WGS sequence"/>
</dbReference>
<evidence type="ECO:0000256" key="4">
    <source>
        <dbReference type="ARBA" id="ARBA00022660"/>
    </source>
</evidence>
<dbReference type="InterPro" id="IPR036811">
    <property type="entry name" value="Ubol_cytC_Rdtase_hinge_dom_sf"/>
</dbReference>
<evidence type="ECO:0000256" key="6">
    <source>
        <dbReference type="ARBA" id="ARBA00022982"/>
    </source>
</evidence>
<keyword evidence="4 10" id="KW-0679">Respiratory chain</keyword>
<comment type="function">
    <text evidence="10">Component of the ubiquinol-cytochrome c oxidoreductase, a multisubunit transmembrane complex that is part of the mitochondrial electron transport chain which drives oxidative phosphorylation.</text>
</comment>
<keyword evidence="6 10" id="KW-0249">Electron transport</keyword>
<dbReference type="GO" id="GO:0005743">
    <property type="term" value="C:mitochondrial inner membrane"/>
    <property type="evidence" value="ECO:0007669"/>
    <property type="project" value="UniProtKB-SubCell"/>
</dbReference>
<sequence length="85" mass="10073">MFFKNLLIRFFPSVKADEDLVDPMLTLREKCKETEHAQHYLEKLEACNNRVNSKKQTTETCTEELFDFLHAVDHCVSKDLFSYLK</sequence>
<evidence type="ECO:0000256" key="11">
    <source>
        <dbReference type="PIRSR" id="PIRSR000019-1"/>
    </source>
</evidence>
<dbReference type="InterPro" id="IPR003422">
    <property type="entry name" value="Cyt_b-c1_6"/>
</dbReference>
<name>A0AAN7Q3P4_9COLE</name>
<evidence type="ECO:0000256" key="9">
    <source>
        <dbReference type="ARBA" id="ARBA00023157"/>
    </source>
</evidence>
<keyword evidence="9 11" id="KW-1015">Disulfide bond</keyword>
<dbReference type="EMBL" id="JARPUR010000004">
    <property type="protein sequence ID" value="KAK4878405.1"/>
    <property type="molecule type" value="Genomic_DNA"/>
</dbReference>
<feature type="domain" description="Ubiquinol-cytochrome C reductase hinge" evidence="12">
    <location>
        <begin position="22"/>
        <end position="85"/>
    </location>
</feature>
<evidence type="ECO:0000256" key="5">
    <source>
        <dbReference type="ARBA" id="ARBA00022792"/>
    </source>
</evidence>
<organism evidence="13 14">
    <name type="scientific">Aquatica leii</name>
    <dbReference type="NCBI Taxonomy" id="1421715"/>
    <lineage>
        <taxon>Eukaryota</taxon>
        <taxon>Metazoa</taxon>
        <taxon>Ecdysozoa</taxon>
        <taxon>Arthropoda</taxon>
        <taxon>Hexapoda</taxon>
        <taxon>Insecta</taxon>
        <taxon>Pterygota</taxon>
        <taxon>Neoptera</taxon>
        <taxon>Endopterygota</taxon>
        <taxon>Coleoptera</taxon>
        <taxon>Polyphaga</taxon>
        <taxon>Elateriformia</taxon>
        <taxon>Elateroidea</taxon>
        <taxon>Lampyridae</taxon>
        <taxon>Luciolinae</taxon>
        <taxon>Aquatica</taxon>
    </lineage>
</organism>
<comment type="similarity">
    <text evidence="2 10">Belongs to the UQCRH/QCR6 family.</text>
</comment>
<keyword evidence="8 10" id="KW-0472">Membrane</keyword>
<evidence type="ECO:0000313" key="14">
    <source>
        <dbReference type="Proteomes" id="UP001353858"/>
    </source>
</evidence>
<evidence type="ECO:0000256" key="10">
    <source>
        <dbReference type="PIRNR" id="PIRNR000019"/>
    </source>
</evidence>
<dbReference type="InterPro" id="IPR023184">
    <property type="entry name" value="Ubol_cytC_Rdtase_hinge_dom"/>
</dbReference>